<comment type="caution">
    <text evidence="2">The sequence shown here is derived from an EMBL/GenBank/DDBJ whole genome shotgun (WGS) entry which is preliminary data.</text>
</comment>
<sequence>MSQLEPFALNFPASTHLNALSTGIQLTTRFPHAETSEWFSLGDLARVNTSKCPFCCLVAEALHEDYKATRPKDGVATSRLNPVNVFWFRDARPDGKGAFIIYGLRSCLIGFAFDDLDTPQATESFCLRTVARSELDYPRIANWISTCAETHAVSCGPGGSTPMSFAAAYPGLHVLRLIDPGSLKEAWPRLPRTIQDTIRLIRDLSLRHVWVNALCLVQNNTDDLERGVKVMDNIYEQSRLTIVAATGHNAKTGLPGSSWTIKSSSVAGNIPCPNAPHKTSETPPFEMSKHAASQNLTQLSWLDDPVKNYAGILEHYTSRALTNQGDALQALAGTMRRVGRKLGQEILQVLPSGEIDSFLLFRSASGGGFSSRRRGFPSWSWAGWEQAVTFGYDDIVSNWPECQNWIVCSGRWRSIIVLELRMRSLESARYMGNDGSSCGIIRVDGLESGPVSSGDDPWEFILLSEHSDEGQDQGLDAVYTIMLLE</sequence>
<organism evidence="2 3">
    <name type="scientific">Colletotrichum sojae</name>
    <dbReference type="NCBI Taxonomy" id="2175907"/>
    <lineage>
        <taxon>Eukaryota</taxon>
        <taxon>Fungi</taxon>
        <taxon>Dikarya</taxon>
        <taxon>Ascomycota</taxon>
        <taxon>Pezizomycotina</taxon>
        <taxon>Sordariomycetes</taxon>
        <taxon>Hypocreomycetidae</taxon>
        <taxon>Glomerellales</taxon>
        <taxon>Glomerellaceae</taxon>
        <taxon>Colletotrichum</taxon>
        <taxon>Colletotrichum orchidearum species complex</taxon>
    </lineage>
</organism>
<evidence type="ECO:0000313" key="2">
    <source>
        <dbReference type="EMBL" id="KAF6806673.1"/>
    </source>
</evidence>
<dbReference type="Proteomes" id="UP000652219">
    <property type="component" value="Unassembled WGS sequence"/>
</dbReference>
<evidence type="ECO:0000259" key="1">
    <source>
        <dbReference type="Pfam" id="PF06985"/>
    </source>
</evidence>
<dbReference type="PANTHER" id="PTHR33112:SF16">
    <property type="entry name" value="HETEROKARYON INCOMPATIBILITY DOMAIN-CONTAINING PROTEIN"/>
    <property type="match status" value="1"/>
</dbReference>
<evidence type="ECO:0000313" key="3">
    <source>
        <dbReference type="Proteomes" id="UP000652219"/>
    </source>
</evidence>
<dbReference type="EMBL" id="WIGN01000153">
    <property type="protein sequence ID" value="KAF6806673.1"/>
    <property type="molecule type" value="Genomic_DNA"/>
</dbReference>
<name>A0A8H6MSI6_9PEZI</name>
<gene>
    <name evidence="2" type="ORF">CSOJ01_08657</name>
</gene>
<proteinExistence type="predicted"/>
<dbReference type="Pfam" id="PF06985">
    <property type="entry name" value="HET"/>
    <property type="match status" value="1"/>
</dbReference>
<keyword evidence="3" id="KW-1185">Reference proteome</keyword>
<dbReference type="AlphaFoldDB" id="A0A8H6MSI6"/>
<accession>A0A8H6MSI6</accession>
<dbReference type="InterPro" id="IPR010730">
    <property type="entry name" value="HET"/>
</dbReference>
<feature type="domain" description="Heterokaryon incompatibility" evidence="1">
    <location>
        <begin position="188"/>
        <end position="264"/>
    </location>
</feature>
<protein>
    <recommendedName>
        <fullName evidence="1">Heterokaryon incompatibility domain-containing protein</fullName>
    </recommendedName>
</protein>
<reference evidence="2 3" key="1">
    <citation type="journal article" date="2020" name="Phytopathology">
        <title>Genome Sequence Resources of Colletotrichum truncatum, C. plurivorum, C. musicola, and C. sojae: Four Species Pathogenic to Soybean (Glycine max).</title>
        <authorList>
            <person name="Rogerio F."/>
            <person name="Boufleur T.R."/>
            <person name="Ciampi-Guillardi M."/>
            <person name="Sukno S.A."/>
            <person name="Thon M.R."/>
            <person name="Massola Junior N.S."/>
            <person name="Baroncelli R."/>
        </authorList>
    </citation>
    <scope>NUCLEOTIDE SEQUENCE [LARGE SCALE GENOMIC DNA]</scope>
    <source>
        <strain evidence="2 3">LFN0009</strain>
    </source>
</reference>
<dbReference type="PANTHER" id="PTHR33112">
    <property type="entry name" value="DOMAIN PROTEIN, PUTATIVE-RELATED"/>
    <property type="match status" value="1"/>
</dbReference>